<feature type="compositionally biased region" description="Basic and acidic residues" evidence="1">
    <location>
        <begin position="1"/>
        <end position="11"/>
    </location>
</feature>
<dbReference type="PaxDb" id="55529-EKX39802"/>
<feature type="region of interest" description="Disordered" evidence="1">
    <location>
        <begin position="1"/>
        <end position="38"/>
    </location>
</feature>
<reference evidence="2 4" key="1">
    <citation type="journal article" date="2012" name="Nature">
        <title>Algal genomes reveal evolutionary mosaicism and the fate of nucleomorphs.</title>
        <authorList>
            <consortium name="DOE Joint Genome Institute"/>
            <person name="Curtis B.A."/>
            <person name="Tanifuji G."/>
            <person name="Burki F."/>
            <person name="Gruber A."/>
            <person name="Irimia M."/>
            <person name="Maruyama S."/>
            <person name="Arias M.C."/>
            <person name="Ball S.G."/>
            <person name="Gile G.H."/>
            <person name="Hirakawa Y."/>
            <person name="Hopkins J.F."/>
            <person name="Kuo A."/>
            <person name="Rensing S.A."/>
            <person name="Schmutz J."/>
            <person name="Symeonidi A."/>
            <person name="Elias M."/>
            <person name="Eveleigh R.J."/>
            <person name="Herman E.K."/>
            <person name="Klute M.J."/>
            <person name="Nakayama T."/>
            <person name="Obornik M."/>
            <person name="Reyes-Prieto A."/>
            <person name="Armbrust E.V."/>
            <person name="Aves S.J."/>
            <person name="Beiko R.G."/>
            <person name="Coutinho P."/>
            <person name="Dacks J.B."/>
            <person name="Durnford D.G."/>
            <person name="Fast N.M."/>
            <person name="Green B.R."/>
            <person name="Grisdale C.J."/>
            <person name="Hempel F."/>
            <person name="Henrissat B."/>
            <person name="Hoppner M.P."/>
            <person name="Ishida K."/>
            <person name="Kim E."/>
            <person name="Koreny L."/>
            <person name="Kroth P.G."/>
            <person name="Liu Y."/>
            <person name="Malik S.B."/>
            <person name="Maier U.G."/>
            <person name="McRose D."/>
            <person name="Mock T."/>
            <person name="Neilson J.A."/>
            <person name="Onodera N.T."/>
            <person name="Poole A.M."/>
            <person name="Pritham E.J."/>
            <person name="Richards T.A."/>
            <person name="Rocap G."/>
            <person name="Roy S.W."/>
            <person name="Sarai C."/>
            <person name="Schaack S."/>
            <person name="Shirato S."/>
            <person name="Slamovits C.H."/>
            <person name="Spencer D.F."/>
            <person name="Suzuki S."/>
            <person name="Worden A.Z."/>
            <person name="Zauner S."/>
            <person name="Barry K."/>
            <person name="Bell C."/>
            <person name="Bharti A.K."/>
            <person name="Crow J.A."/>
            <person name="Grimwood J."/>
            <person name="Kramer R."/>
            <person name="Lindquist E."/>
            <person name="Lucas S."/>
            <person name="Salamov A."/>
            <person name="McFadden G.I."/>
            <person name="Lane C.E."/>
            <person name="Keeling P.J."/>
            <person name="Gray M.W."/>
            <person name="Grigoriev I.V."/>
            <person name="Archibald J.M."/>
        </authorList>
    </citation>
    <scope>NUCLEOTIDE SEQUENCE</scope>
    <source>
        <strain evidence="2 4">CCMP2712</strain>
    </source>
</reference>
<name>L1IUQ1_GUITC</name>
<evidence type="ECO:0000313" key="4">
    <source>
        <dbReference type="Proteomes" id="UP000011087"/>
    </source>
</evidence>
<feature type="compositionally biased region" description="Basic and acidic residues" evidence="1">
    <location>
        <begin position="384"/>
        <end position="395"/>
    </location>
</feature>
<evidence type="ECO:0000256" key="1">
    <source>
        <dbReference type="SAM" id="MobiDB-lite"/>
    </source>
</evidence>
<reference evidence="3" key="3">
    <citation type="submission" date="2016-03" db="UniProtKB">
        <authorList>
            <consortium name="EnsemblProtists"/>
        </authorList>
    </citation>
    <scope>IDENTIFICATION</scope>
</reference>
<dbReference type="RefSeq" id="XP_005826782.1">
    <property type="nucleotide sequence ID" value="XM_005826725.1"/>
</dbReference>
<dbReference type="Proteomes" id="UP000011087">
    <property type="component" value="Unassembled WGS sequence"/>
</dbReference>
<proteinExistence type="predicted"/>
<reference evidence="4" key="2">
    <citation type="submission" date="2012-11" db="EMBL/GenBank/DDBJ databases">
        <authorList>
            <person name="Kuo A."/>
            <person name="Curtis B.A."/>
            <person name="Tanifuji G."/>
            <person name="Burki F."/>
            <person name="Gruber A."/>
            <person name="Irimia M."/>
            <person name="Maruyama S."/>
            <person name="Arias M.C."/>
            <person name="Ball S.G."/>
            <person name="Gile G.H."/>
            <person name="Hirakawa Y."/>
            <person name="Hopkins J.F."/>
            <person name="Rensing S.A."/>
            <person name="Schmutz J."/>
            <person name="Symeonidi A."/>
            <person name="Elias M."/>
            <person name="Eveleigh R.J."/>
            <person name="Herman E.K."/>
            <person name="Klute M.J."/>
            <person name="Nakayama T."/>
            <person name="Obornik M."/>
            <person name="Reyes-Prieto A."/>
            <person name="Armbrust E.V."/>
            <person name="Aves S.J."/>
            <person name="Beiko R.G."/>
            <person name="Coutinho P."/>
            <person name="Dacks J.B."/>
            <person name="Durnford D.G."/>
            <person name="Fast N.M."/>
            <person name="Green B.R."/>
            <person name="Grisdale C."/>
            <person name="Hempe F."/>
            <person name="Henrissat B."/>
            <person name="Hoppner M.P."/>
            <person name="Ishida K.-I."/>
            <person name="Kim E."/>
            <person name="Koreny L."/>
            <person name="Kroth P.G."/>
            <person name="Liu Y."/>
            <person name="Malik S.-B."/>
            <person name="Maier U.G."/>
            <person name="McRose D."/>
            <person name="Mock T."/>
            <person name="Neilson J.A."/>
            <person name="Onodera N.T."/>
            <person name="Poole A.M."/>
            <person name="Pritham E.J."/>
            <person name="Richards T.A."/>
            <person name="Rocap G."/>
            <person name="Roy S.W."/>
            <person name="Sarai C."/>
            <person name="Schaack S."/>
            <person name="Shirato S."/>
            <person name="Slamovits C.H."/>
            <person name="Spencer D.F."/>
            <person name="Suzuki S."/>
            <person name="Worden A.Z."/>
            <person name="Zauner S."/>
            <person name="Barry K."/>
            <person name="Bell C."/>
            <person name="Bharti A.K."/>
            <person name="Crow J.A."/>
            <person name="Grimwood J."/>
            <person name="Kramer R."/>
            <person name="Lindquist E."/>
            <person name="Lucas S."/>
            <person name="Salamov A."/>
            <person name="McFadden G.I."/>
            <person name="Lane C.E."/>
            <person name="Keeling P.J."/>
            <person name="Gray M.W."/>
            <person name="Grigoriev I.V."/>
            <person name="Archibald J.M."/>
        </authorList>
    </citation>
    <scope>NUCLEOTIDE SEQUENCE</scope>
    <source>
        <strain evidence="4">CCMP2712</strain>
    </source>
</reference>
<keyword evidence="4" id="KW-1185">Reference proteome</keyword>
<evidence type="ECO:0000313" key="3">
    <source>
        <dbReference type="EnsemblProtists" id="EKX39802"/>
    </source>
</evidence>
<dbReference type="KEGG" id="gtt:GUITHDRAFT_114052"/>
<feature type="region of interest" description="Disordered" evidence="1">
    <location>
        <begin position="384"/>
        <end position="422"/>
    </location>
</feature>
<protein>
    <submittedName>
        <fullName evidence="2 3">Uncharacterized protein</fullName>
    </submittedName>
</protein>
<organism evidence="2">
    <name type="scientific">Guillardia theta (strain CCMP2712)</name>
    <name type="common">Cryptophyte</name>
    <dbReference type="NCBI Taxonomy" id="905079"/>
    <lineage>
        <taxon>Eukaryota</taxon>
        <taxon>Cryptophyceae</taxon>
        <taxon>Pyrenomonadales</taxon>
        <taxon>Geminigeraceae</taxon>
        <taxon>Guillardia</taxon>
    </lineage>
</organism>
<feature type="compositionally biased region" description="Acidic residues" evidence="1">
    <location>
        <begin position="76"/>
        <end position="86"/>
    </location>
</feature>
<feature type="region of interest" description="Disordered" evidence="1">
    <location>
        <begin position="76"/>
        <end position="112"/>
    </location>
</feature>
<sequence length="435" mass="49772">MTRRLRMELADSHYPLTPRPGRGRTKHSSKHKQSTETNVRRFPIVTSGEAAQKMQNLLCELVNTGFYTRELEQETLFEETEEEQELSEPGREDAEDTMDPDGKSSSLKRRRRQAMEKWVAAVSSKHPKSSNLNRRANMMRFLGEPWRTLLRGKLILSDPSLLEHPPPEVSFPSVFRADEDGWLHAFDPYTNLRGDQPGAKNSSGCIPSALDGVSRDFWFQFSSVDFVSLFGERLEDVQPYDKNSERASVPQPLPLPSSAKALWQRELDLPPSLLLHQIKRVLESYEDEQLHLPTSSFWAAQAGEGAHFKYLFPQKKKSIGLDGQLIFHEVEVKIFTSQTYSVGLPWNQRDKLLRSLPLEINVKPHGLVNFNVILEVRRQERACEGGKKGKAESRKKGTGTRKRMEGEEEEEEEKEEEEEEEEEVVVVVVCVVALF</sequence>
<gene>
    <name evidence="2" type="ORF">GUITHDRAFT_114052</name>
</gene>
<dbReference type="HOGENOM" id="CLU_630838_0_0_1"/>
<evidence type="ECO:0000313" key="2">
    <source>
        <dbReference type="EMBL" id="EKX39802.1"/>
    </source>
</evidence>
<dbReference type="EMBL" id="JH993036">
    <property type="protein sequence ID" value="EKX39802.1"/>
    <property type="molecule type" value="Genomic_DNA"/>
</dbReference>
<dbReference type="EnsemblProtists" id="EKX39802">
    <property type="protein sequence ID" value="EKX39802"/>
    <property type="gene ID" value="GUITHDRAFT_114052"/>
</dbReference>
<dbReference type="GeneID" id="17296607"/>
<feature type="compositionally biased region" description="Basic residues" evidence="1">
    <location>
        <begin position="21"/>
        <end position="32"/>
    </location>
</feature>
<accession>L1IUQ1</accession>
<feature type="compositionally biased region" description="Acidic residues" evidence="1">
    <location>
        <begin position="406"/>
        <end position="422"/>
    </location>
</feature>
<dbReference type="AlphaFoldDB" id="L1IUQ1"/>